<protein>
    <submittedName>
        <fullName evidence="1">Uncharacterized protein</fullName>
    </submittedName>
</protein>
<evidence type="ECO:0000313" key="1">
    <source>
        <dbReference type="EMBL" id="KAH9695674.1"/>
    </source>
</evidence>
<accession>A0ACB8IEU1</accession>
<reference evidence="2" key="1">
    <citation type="journal article" date="2023" name="Hortic. Res.">
        <title>A chromosome-level phased genome enabling allele-level studies in sweet orange: a case study on citrus Huanglongbing tolerance.</title>
        <authorList>
            <person name="Wu B."/>
            <person name="Yu Q."/>
            <person name="Deng Z."/>
            <person name="Duan Y."/>
            <person name="Luo F."/>
            <person name="Gmitter F. Jr."/>
        </authorList>
    </citation>
    <scope>NUCLEOTIDE SEQUENCE [LARGE SCALE GENOMIC DNA]</scope>
    <source>
        <strain evidence="2">cv. Valencia</strain>
    </source>
</reference>
<dbReference type="EMBL" id="CM039177">
    <property type="protein sequence ID" value="KAH9695674.1"/>
    <property type="molecule type" value="Genomic_DNA"/>
</dbReference>
<comment type="caution">
    <text evidence="1">The sequence shown here is derived from an EMBL/GenBank/DDBJ whole genome shotgun (WGS) entry which is preliminary data.</text>
</comment>
<evidence type="ECO:0000313" key="2">
    <source>
        <dbReference type="Proteomes" id="UP000829398"/>
    </source>
</evidence>
<dbReference type="Proteomes" id="UP000829398">
    <property type="component" value="Chromosome 8"/>
</dbReference>
<name>A0ACB8IEU1_CITSI</name>
<keyword evidence="2" id="KW-1185">Reference proteome</keyword>
<sequence length="243" mass="27856">MEVKLDQHSGYVTVDAKAGRALFYYFVESANSSTEPLVLWLNGVTKHHEFLLSLALLYNCIISTSRAWRSRDRFESIAMENVYPIKYARTVLRVGFSYSNTSSDYDANSRGFIYLSCKLILQYNKISNQTFINLKGLPVSIRLEYIHPFLLEYTSSAEFTSCKMLPAFHGSISVSDMLKDSPSTVLPIIQELMRCGIRVYICSYKSHFHVIRPVALNIEFPFLYTYAVEIQMTECQQDQQGTP</sequence>
<organism evidence="1 2">
    <name type="scientific">Citrus sinensis</name>
    <name type="common">Sweet orange</name>
    <name type="synonym">Citrus aurantium var. sinensis</name>
    <dbReference type="NCBI Taxonomy" id="2711"/>
    <lineage>
        <taxon>Eukaryota</taxon>
        <taxon>Viridiplantae</taxon>
        <taxon>Streptophyta</taxon>
        <taxon>Embryophyta</taxon>
        <taxon>Tracheophyta</taxon>
        <taxon>Spermatophyta</taxon>
        <taxon>Magnoliopsida</taxon>
        <taxon>eudicotyledons</taxon>
        <taxon>Gunneridae</taxon>
        <taxon>Pentapetalae</taxon>
        <taxon>rosids</taxon>
        <taxon>malvids</taxon>
        <taxon>Sapindales</taxon>
        <taxon>Rutaceae</taxon>
        <taxon>Aurantioideae</taxon>
        <taxon>Citrus</taxon>
    </lineage>
</organism>
<gene>
    <name evidence="1" type="ORF">KPL71_022874</name>
</gene>
<proteinExistence type="predicted"/>